<dbReference type="AlphaFoldDB" id="D8SYY7"/>
<dbReference type="KEGG" id="smo:SELMODRAFT_427230"/>
<reference evidence="1 2" key="1">
    <citation type="journal article" date="2011" name="Science">
        <title>The Selaginella genome identifies genetic changes associated with the evolution of vascular plants.</title>
        <authorList>
            <person name="Banks J.A."/>
            <person name="Nishiyama T."/>
            <person name="Hasebe M."/>
            <person name="Bowman J.L."/>
            <person name="Gribskov M."/>
            <person name="dePamphilis C."/>
            <person name="Albert V.A."/>
            <person name="Aono N."/>
            <person name="Aoyama T."/>
            <person name="Ambrose B.A."/>
            <person name="Ashton N.W."/>
            <person name="Axtell M.J."/>
            <person name="Barker E."/>
            <person name="Barker M.S."/>
            <person name="Bennetzen J.L."/>
            <person name="Bonawitz N.D."/>
            <person name="Chapple C."/>
            <person name="Cheng C."/>
            <person name="Correa L.G."/>
            <person name="Dacre M."/>
            <person name="DeBarry J."/>
            <person name="Dreyer I."/>
            <person name="Elias M."/>
            <person name="Engstrom E.M."/>
            <person name="Estelle M."/>
            <person name="Feng L."/>
            <person name="Finet C."/>
            <person name="Floyd S.K."/>
            <person name="Frommer W.B."/>
            <person name="Fujita T."/>
            <person name="Gramzow L."/>
            <person name="Gutensohn M."/>
            <person name="Harholt J."/>
            <person name="Hattori M."/>
            <person name="Heyl A."/>
            <person name="Hirai T."/>
            <person name="Hiwatashi Y."/>
            <person name="Ishikawa M."/>
            <person name="Iwata M."/>
            <person name="Karol K.G."/>
            <person name="Koehler B."/>
            <person name="Kolukisaoglu U."/>
            <person name="Kubo M."/>
            <person name="Kurata T."/>
            <person name="Lalonde S."/>
            <person name="Li K."/>
            <person name="Li Y."/>
            <person name="Litt A."/>
            <person name="Lyons E."/>
            <person name="Manning G."/>
            <person name="Maruyama T."/>
            <person name="Michael T.P."/>
            <person name="Mikami K."/>
            <person name="Miyazaki S."/>
            <person name="Morinaga S."/>
            <person name="Murata T."/>
            <person name="Mueller-Roeber B."/>
            <person name="Nelson D.R."/>
            <person name="Obara M."/>
            <person name="Oguri Y."/>
            <person name="Olmstead R.G."/>
            <person name="Onodera N."/>
            <person name="Petersen B.L."/>
            <person name="Pils B."/>
            <person name="Prigge M."/>
            <person name="Rensing S.A."/>
            <person name="Riano-Pachon D.M."/>
            <person name="Roberts A.W."/>
            <person name="Sato Y."/>
            <person name="Scheller H.V."/>
            <person name="Schulz B."/>
            <person name="Schulz C."/>
            <person name="Shakirov E.V."/>
            <person name="Shibagaki N."/>
            <person name="Shinohara N."/>
            <person name="Shippen D.E."/>
            <person name="Soerensen I."/>
            <person name="Sotooka R."/>
            <person name="Sugimoto N."/>
            <person name="Sugita M."/>
            <person name="Sumikawa N."/>
            <person name="Tanurdzic M."/>
            <person name="Theissen G."/>
            <person name="Ulvskov P."/>
            <person name="Wakazuki S."/>
            <person name="Weng J.K."/>
            <person name="Willats W.W."/>
            <person name="Wipf D."/>
            <person name="Wolf P.G."/>
            <person name="Yang L."/>
            <person name="Zimmer A.D."/>
            <person name="Zhu Q."/>
            <person name="Mitros T."/>
            <person name="Hellsten U."/>
            <person name="Loque D."/>
            <person name="Otillar R."/>
            <person name="Salamov A."/>
            <person name="Schmutz J."/>
            <person name="Shapiro H."/>
            <person name="Lindquist E."/>
            <person name="Lucas S."/>
            <person name="Rokhsar D."/>
            <person name="Grigoriev I.V."/>
        </authorList>
    </citation>
    <scope>NUCLEOTIDE SEQUENCE [LARGE SCALE GENOMIC DNA]</scope>
</reference>
<name>D8SYY7_SELML</name>
<dbReference type="HOGENOM" id="CLU_1752869_0_0_1"/>
<evidence type="ECO:0000313" key="1">
    <source>
        <dbReference type="EMBL" id="EFJ10394.1"/>
    </source>
</evidence>
<dbReference type="Proteomes" id="UP000001514">
    <property type="component" value="Unassembled WGS sequence"/>
</dbReference>
<sequence length="149" mass="15950">MEPKSIKDSVYSLIDWVSGLQLSIFEPGTRGGQSLAKFGGGVWYTQNPQLGDAPGLLLLWGEVHGRGARRGELALLLPQDAMLLCLVMSLRLGWSFVAGQQKVLPTNMLHEAERKEDSIIQGGEASVGYGLRATPIAAYKSVAGIGELA</sequence>
<dbReference type="Gramene" id="EFJ10394">
    <property type="protein sequence ID" value="EFJ10394"/>
    <property type="gene ID" value="SELMODRAFT_427230"/>
</dbReference>
<organism evidence="2">
    <name type="scientific">Selaginella moellendorffii</name>
    <name type="common">Spikemoss</name>
    <dbReference type="NCBI Taxonomy" id="88036"/>
    <lineage>
        <taxon>Eukaryota</taxon>
        <taxon>Viridiplantae</taxon>
        <taxon>Streptophyta</taxon>
        <taxon>Embryophyta</taxon>
        <taxon>Tracheophyta</taxon>
        <taxon>Lycopodiopsida</taxon>
        <taxon>Selaginellales</taxon>
        <taxon>Selaginellaceae</taxon>
        <taxon>Selaginella</taxon>
    </lineage>
</organism>
<keyword evidence="2" id="KW-1185">Reference proteome</keyword>
<evidence type="ECO:0000313" key="2">
    <source>
        <dbReference type="Proteomes" id="UP000001514"/>
    </source>
</evidence>
<gene>
    <name evidence="1" type="ORF">SELMODRAFT_427230</name>
</gene>
<dbReference type="EMBL" id="GL377654">
    <property type="protein sequence ID" value="EFJ10394.1"/>
    <property type="molecule type" value="Genomic_DNA"/>
</dbReference>
<protein>
    <submittedName>
        <fullName evidence="1">Uncharacterized protein</fullName>
    </submittedName>
</protein>
<dbReference type="InParanoid" id="D8SYY7"/>
<accession>D8SYY7</accession>
<proteinExistence type="predicted"/>